<name>A0AAD6ATL3_9TELE</name>
<evidence type="ECO:0000313" key="2">
    <source>
        <dbReference type="Proteomes" id="UP001219934"/>
    </source>
</evidence>
<protein>
    <submittedName>
        <fullName evidence="1">Uncharacterized protein</fullName>
    </submittedName>
</protein>
<gene>
    <name evidence="1" type="ORF">JOQ06_024866</name>
</gene>
<accession>A0AAD6ATL3</accession>
<evidence type="ECO:0000313" key="1">
    <source>
        <dbReference type="EMBL" id="KAJ4930557.1"/>
    </source>
</evidence>
<dbReference type="Proteomes" id="UP001219934">
    <property type="component" value="Unassembled WGS sequence"/>
</dbReference>
<dbReference type="EMBL" id="JAPTMU010000015">
    <property type="protein sequence ID" value="KAJ4930557.1"/>
    <property type="molecule type" value="Genomic_DNA"/>
</dbReference>
<sequence length="62" mass="6895">MRAELIACAAGVVDYKRGDYRDHHYVAAGAAFANFISHIYATWWLTCDTAVDAAWNDLTLTT</sequence>
<proteinExistence type="predicted"/>
<organism evidence="1 2">
    <name type="scientific">Pogonophryne albipinna</name>
    <dbReference type="NCBI Taxonomy" id="1090488"/>
    <lineage>
        <taxon>Eukaryota</taxon>
        <taxon>Metazoa</taxon>
        <taxon>Chordata</taxon>
        <taxon>Craniata</taxon>
        <taxon>Vertebrata</taxon>
        <taxon>Euteleostomi</taxon>
        <taxon>Actinopterygii</taxon>
        <taxon>Neopterygii</taxon>
        <taxon>Teleostei</taxon>
        <taxon>Neoteleostei</taxon>
        <taxon>Acanthomorphata</taxon>
        <taxon>Eupercaria</taxon>
        <taxon>Perciformes</taxon>
        <taxon>Notothenioidei</taxon>
        <taxon>Pogonophryne</taxon>
    </lineage>
</organism>
<comment type="caution">
    <text evidence="1">The sequence shown here is derived from an EMBL/GenBank/DDBJ whole genome shotgun (WGS) entry which is preliminary data.</text>
</comment>
<keyword evidence="2" id="KW-1185">Reference proteome</keyword>
<reference evidence="1" key="1">
    <citation type="submission" date="2022-11" db="EMBL/GenBank/DDBJ databases">
        <title>Chromosome-level genome of Pogonophryne albipinna.</title>
        <authorList>
            <person name="Jo E."/>
        </authorList>
    </citation>
    <scope>NUCLEOTIDE SEQUENCE</scope>
    <source>
        <strain evidence="1">SGF0006</strain>
        <tissue evidence="1">Muscle</tissue>
    </source>
</reference>
<feature type="non-terminal residue" evidence="1">
    <location>
        <position position="62"/>
    </location>
</feature>
<dbReference type="AlphaFoldDB" id="A0AAD6ATL3"/>